<feature type="binding site" evidence="9">
    <location>
        <position position="107"/>
    </location>
    <ligand>
        <name>FAD</name>
        <dbReference type="ChEBI" id="CHEBI:57692"/>
    </ligand>
</feature>
<feature type="binding site" evidence="9">
    <location>
        <position position="298"/>
    </location>
    <ligand>
        <name>FAD</name>
        <dbReference type="ChEBI" id="CHEBI:57692"/>
    </ligand>
</feature>
<dbReference type="Pfam" id="PF02852">
    <property type="entry name" value="Pyr_redox_dim"/>
    <property type="match status" value="1"/>
</dbReference>
<feature type="binding site" evidence="9">
    <location>
        <begin position="172"/>
        <end position="179"/>
    </location>
    <ligand>
        <name>NAD(+)</name>
        <dbReference type="ChEBI" id="CHEBI:57540"/>
    </ligand>
</feature>
<dbReference type="InterPro" id="IPR001100">
    <property type="entry name" value="Pyr_nuc-diS_OxRdtase"/>
</dbReference>
<feature type="binding site" evidence="9">
    <location>
        <position position="257"/>
    </location>
    <ligand>
        <name>NAD(+)</name>
        <dbReference type="ChEBI" id="CHEBI:57540"/>
    </ligand>
</feature>
<evidence type="ECO:0000256" key="8">
    <source>
        <dbReference type="PIRSR" id="PIRSR000350-2"/>
    </source>
</evidence>
<dbReference type="OrthoDB" id="9786429at2"/>
<dbReference type="PRINTS" id="PR00368">
    <property type="entry name" value="FADPNR"/>
</dbReference>
<comment type="similarity">
    <text evidence="1 11">Belongs to the class-I pyridine nucleotide-disulfide oxidoreductase family.</text>
</comment>
<dbReference type="GO" id="GO:0016668">
    <property type="term" value="F:oxidoreductase activity, acting on a sulfur group of donors, NAD(P) as acceptor"/>
    <property type="evidence" value="ECO:0007669"/>
    <property type="project" value="InterPro"/>
</dbReference>
<keyword evidence="3 9" id="KW-0274">FAD</keyword>
<evidence type="ECO:0000259" key="12">
    <source>
        <dbReference type="Pfam" id="PF02852"/>
    </source>
</evidence>
<name>A7GZF3_CAMC5</name>
<feature type="disulfide bond" description="Redox-active" evidence="10">
    <location>
        <begin position="42"/>
        <end position="47"/>
    </location>
</feature>
<dbReference type="KEGG" id="ccv:CCV52592_0248"/>
<evidence type="ECO:0000313" key="14">
    <source>
        <dbReference type="EMBL" id="EAU01277.1"/>
    </source>
</evidence>
<sequence length="446" mass="47969">MKYDIIVIGFGKAGKTLAAKAGALGKKVALIERSPQMYGGTCINIGCIPTKRLVTAAKEAQFVNNNVEGDYYTLSIQTKDKLITALRAKNLGMLKDNPNIDVIDGVGYFLDKNSVEILTADGSKCLIDGDTIVINTGSKEADAPFEVKSDIAYTSSEILNLKTLPKHLVIVGNGFIGLEFASMFAGFGSKVTIVGRGKFMKNEDDDVANSVKEALVAQGIEILEDCNISSLMGRGLNFSQGGMSKSIIADAFLLAMGRKAVTEGLNLDKVGVKIDEKGNIVVNEFLQTDTPNIYAVGDVRGGELFTYTSLDDFRIVFDKIFGKGERSTKNRAIHANTLFTQTPLAKVGLSQKEATALGKDIKILKLSMSAVPGAKVVNHDIGMLKAIVDNKSGEILGAAFHCIYAHEIINEVAIAMNFKANAGFFKNQIFTHPSISEALNDLFGQF</sequence>
<feature type="domain" description="Pyridine nucleotide-disulphide oxidoreductase dimerisation" evidence="12">
    <location>
        <begin position="336"/>
        <end position="441"/>
    </location>
</feature>
<evidence type="ECO:0000256" key="1">
    <source>
        <dbReference type="ARBA" id="ARBA00007532"/>
    </source>
</evidence>
<evidence type="ECO:0000259" key="13">
    <source>
        <dbReference type="Pfam" id="PF07992"/>
    </source>
</evidence>
<keyword evidence="2 11" id="KW-0285">Flavoprotein</keyword>
<dbReference type="GO" id="GO:0003955">
    <property type="term" value="F:NAD(P)H dehydrogenase (quinone) activity"/>
    <property type="evidence" value="ECO:0007669"/>
    <property type="project" value="TreeGrafter"/>
</dbReference>
<gene>
    <name evidence="14" type="ORF">CCV52592_0248</name>
</gene>
<organism evidence="14 15">
    <name type="scientific">Campylobacter curvus (strain 525.92)</name>
    <dbReference type="NCBI Taxonomy" id="360105"/>
    <lineage>
        <taxon>Bacteria</taxon>
        <taxon>Pseudomonadati</taxon>
        <taxon>Campylobacterota</taxon>
        <taxon>Epsilonproteobacteria</taxon>
        <taxon>Campylobacterales</taxon>
        <taxon>Campylobacteraceae</taxon>
        <taxon>Campylobacter</taxon>
    </lineage>
</organism>
<dbReference type="Gene3D" id="3.50.50.60">
    <property type="entry name" value="FAD/NAD(P)-binding domain"/>
    <property type="match status" value="2"/>
</dbReference>
<dbReference type="AlphaFoldDB" id="A7GZF3"/>
<keyword evidence="6" id="KW-1015">Disulfide bond</keyword>
<accession>A7GZF3</accession>
<evidence type="ECO:0000313" key="15">
    <source>
        <dbReference type="Proteomes" id="UP000006380"/>
    </source>
</evidence>
<dbReference type="InterPro" id="IPR004099">
    <property type="entry name" value="Pyr_nucl-diS_OxRdtase_dimer"/>
</dbReference>
<comment type="cofactor">
    <cofactor evidence="9">
        <name>FAD</name>
        <dbReference type="ChEBI" id="CHEBI:57692"/>
    </cofactor>
    <text evidence="9">Binds 1 FAD per subunit.</text>
</comment>
<dbReference type="Pfam" id="PF07992">
    <property type="entry name" value="Pyr_redox_2"/>
    <property type="match status" value="1"/>
</dbReference>
<dbReference type="HOGENOM" id="CLU_016755_1_2_7"/>
<dbReference type="GO" id="GO:0050660">
    <property type="term" value="F:flavin adenine dinucleotide binding"/>
    <property type="evidence" value="ECO:0007669"/>
    <property type="project" value="TreeGrafter"/>
</dbReference>
<evidence type="ECO:0000256" key="9">
    <source>
        <dbReference type="PIRSR" id="PIRSR000350-3"/>
    </source>
</evidence>
<evidence type="ECO:0000256" key="6">
    <source>
        <dbReference type="ARBA" id="ARBA00023157"/>
    </source>
</evidence>
<dbReference type="RefSeq" id="WP_009651378.1">
    <property type="nucleotide sequence ID" value="NC_009715.2"/>
</dbReference>
<evidence type="ECO:0000256" key="4">
    <source>
        <dbReference type="ARBA" id="ARBA00022857"/>
    </source>
</evidence>
<evidence type="ECO:0000256" key="11">
    <source>
        <dbReference type="RuleBase" id="RU003691"/>
    </source>
</evidence>
<dbReference type="Proteomes" id="UP000006380">
    <property type="component" value="Chromosome"/>
</dbReference>
<keyword evidence="5 11" id="KW-0560">Oxidoreductase</keyword>
<dbReference type="SUPFAM" id="SSF51905">
    <property type="entry name" value="FAD/NAD(P)-binding domain"/>
    <property type="match status" value="1"/>
</dbReference>
<dbReference type="InterPro" id="IPR012999">
    <property type="entry name" value="Pyr_OxRdtase_I_AS"/>
</dbReference>
<dbReference type="PROSITE" id="PS00076">
    <property type="entry name" value="PYRIDINE_REDOX_1"/>
    <property type="match status" value="1"/>
</dbReference>
<feature type="binding site" evidence="9">
    <location>
        <position position="51"/>
    </location>
    <ligand>
        <name>FAD</name>
        <dbReference type="ChEBI" id="CHEBI:57692"/>
    </ligand>
</feature>
<evidence type="ECO:0000256" key="7">
    <source>
        <dbReference type="ARBA" id="ARBA00023284"/>
    </source>
</evidence>
<keyword evidence="9" id="KW-0520">NAD</keyword>
<reference evidence="14" key="1">
    <citation type="submission" date="2016-07" db="EMBL/GenBank/DDBJ databases">
        <title>Comparative genomics of the Campylobacter concisus group.</title>
        <authorList>
            <person name="Miller W.G."/>
            <person name="Yee E."/>
            <person name="Chapman M.H."/>
            <person name="Huynh S."/>
            <person name="Bono J.L."/>
            <person name="On S.L.W."/>
            <person name="StLeger J."/>
            <person name="Foster G."/>
            <person name="Parker C.T."/>
        </authorList>
    </citation>
    <scope>NUCLEOTIDE SEQUENCE</scope>
    <source>
        <strain evidence="14">525.92</strain>
    </source>
</reference>
<keyword evidence="4" id="KW-0521">NADP</keyword>
<dbReference type="PIRSF" id="PIRSF000350">
    <property type="entry name" value="Mercury_reductase_MerA"/>
    <property type="match status" value="1"/>
</dbReference>
<dbReference type="InterPro" id="IPR036188">
    <property type="entry name" value="FAD/NAD-bd_sf"/>
</dbReference>
<dbReference type="SUPFAM" id="SSF55424">
    <property type="entry name" value="FAD/NAD-linked reductases, dimerisation (C-terminal) domain"/>
    <property type="match status" value="1"/>
</dbReference>
<dbReference type="STRING" id="360105.CCV52592_0248"/>
<evidence type="ECO:0000256" key="3">
    <source>
        <dbReference type="ARBA" id="ARBA00022827"/>
    </source>
</evidence>
<keyword evidence="15" id="KW-1185">Reference proteome</keyword>
<dbReference type="PANTHER" id="PTHR43014">
    <property type="entry name" value="MERCURIC REDUCTASE"/>
    <property type="match status" value="1"/>
</dbReference>
<keyword evidence="7 11" id="KW-0676">Redox-active center</keyword>
<dbReference type="PANTHER" id="PTHR43014:SF4">
    <property type="entry name" value="PYRIDINE NUCLEOTIDE-DISULFIDE OXIDOREDUCTASE RCLA-RELATED"/>
    <property type="match status" value="1"/>
</dbReference>
<feature type="domain" description="FAD/NAD(P)-binding" evidence="13">
    <location>
        <begin position="3"/>
        <end position="300"/>
    </location>
</feature>
<dbReference type="EMBL" id="CP000767">
    <property type="protein sequence ID" value="EAU01277.1"/>
    <property type="molecule type" value="Genomic_DNA"/>
</dbReference>
<evidence type="ECO:0000256" key="5">
    <source>
        <dbReference type="ARBA" id="ARBA00023002"/>
    </source>
</evidence>
<protein>
    <submittedName>
        <fullName evidence="14">Pyridine nucleotide-disulfide oxidoreductase</fullName>
    </submittedName>
</protein>
<dbReference type="PRINTS" id="PR00411">
    <property type="entry name" value="PNDRDTASEI"/>
</dbReference>
<dbReference type="InterPro" id="IPR016156">
    <property type="entry name" value="FAD/NAD-linked_Rdtase_dimer_sf"/>
</dbReference>
<keyword evidence="9" id="KW-0547">Nucleotide-binding</keyword>
<dbReference type="InterPro" id="IPR023753">
    <property type="entry name" value="FAD/NAD-binding_dom"/>
</dbReference>
<evidence type="ECO:0000256" key="10">
    <source>
        <dbReference type="PIRSR" id="PIRSR000350-4"/>
    </source>
</evidence>
<proteinExistence type="inferred from homology"/>
<dbReference type="Gene3D" id="3.30.390.30">
    <property type="match status" value="1"/>
</dbReference>
<feature type="binding site" evidence="9">
    <location>
        <begin position="136"/>
        <end position="138"/>
    </location>
    <ligand>
        <name>FAD</name>
        <dbReference type="ChEBI" id="CHEBI:57692"/>
    </ligand>
</feature>
<evidence type="ECO:0000256" key="2">
    <source>
        <dbReference type="ARBA" id="ARBA00022630"/>
    </source>
</evidence>
<feature type="active site" description="Proton acceptor" evidence="8">
    <location>
        <position position="432"/>
    </location>
</feature>